<dbReference type="PANTHER" id="PTHR34676:SF15">
    <property type="entry name" value="ZINC FINGER, CCHC-TYPE-RELATED"/>
    <property type="match status" value="1"/>
</dbReference>
<dbReference type="PROSITE" id="PS50158">
    <property type="entry name" value="ZF_CCHC"/>
    <property type="match status" value="1"/>
</dbReference>
<evidence type="ECO:0000259" key="4">
    <source>
        <dbReference type="PROSITE" id="PS50158"/>
    </source>
</evidence>
<gene>
    <name evidence="5" type="ORF">SSX86_007679</name>
</gene>
<organism evidence="5 6">
    <name type="scientific">Deinandra increscens subsp. villosa</name>
    <dbReference type="NCBI Taxonomy" id="3103831"/>
    <lineage>
        <taxon>Eukaryota</taxon>
        <taxon>Viridiplantae</taxon>
        <taxon>Streptophyta</taxon>
        <taxon>Embryophyta</taxon>
        <taxon>Tracheophyta</taxon>
        <taxon>Spermatophyta</taxon>
        <taxon>Magnoliopsida</taxon>
        <taxon>eudicotyledons</taxon>
        <taxon>Gunneridae</taxon>
        <taxon>Pentapetalae</taxon>
        <taxon>asterids</taxon>
        <taxon>campanulids</taxon>
        <taxon>Asterales</taxon>
        <taxon>Asteraceae</taxon>
        <taxon>Asteroideae</taxon>
        <taxon>Heliantheae alliance</taxon>
        <taxon>Madieae</taxon>
        <taxon>Madiinae</taxon>
        <taxon>Deinandra</taxon>
    </lineage>
</organism>
<dbReference type="InterPro" id="IPR012337">
    <property type="entry name" value="RNaseH-like_sf"/>
</dbReference>
<dbReference type="Proteomes" id="UP001408789">
    <property type="component" value="Unassembled WGS sequence"/>
</dbReference>
<dbReference type="SUPFAM" id="SSF53098">
    <property type="entry name" value="Ribonuclease H-like"/>
    <property type="match status" value="1"/>
</dbReference>
<feature type="compositionally biased region" description="Basic and acidic residues" evidence="3">
    <location>
        <begin position="319"/>
        <end position="329"/>
    </location>
</feature>
<keyword evidence="6" id="KW-1185">Reference proteome</keyword>
<evidence type="ECO:0000256" key="3">
    <source>
        <dbReference type="SAM" id="MobiDB-lite"/>
    </source>
</evidence>
<dbReference type="GO" id="GO:0003676">
    <property type="term" value="F:nucleic acid binding"/>
    <property type="evidence" value="ECO:0007669"/>
    <property type="project" value="InterPro"/>
</dbReference>
<feature type="region of interest" description="Disordered" evidence="3">
    <location>
        <begin position="548"/>
        <end position="568"/>
    </location>
</feature>
<evidence type="ECO:0000313" key="6">
    <source>
        <dbReference type="Proteomes" id="UP001408789"/>
    </source>
</evidence>
<keyword evidence="1" id="KW-0863">Zinc-finger</keyword>
<dbReference type="EMBL" id="JBCNJP010000009">
    <property type="protein sequence ID" value="KAK9073355.1"/>
    <property type="molecule type" value="Genomic_DNA"/>
</dbReference>
<feature type="coiled-coil region" evidence="2">
    <location>
        <begin position="403"/>
        <end position="437"/>
    </location>
</feature>
<dbReference type="GO" id="GO:0008270">
    <property type="term" value="F:zinc ion binding"/>
    <property type="evidence" value="ECO:0007669"/>
    <property type="project" value="UniProtKB-KW"/>
</dbReference>
<keyword evidence="1" id="KW-0479">Metal-binding</keyword>
<keyword evidence="2" id="KW-0175">Coiled coil</keyword>
<proteinExistence type="predicted"/>
<accession>A0AAP0DHT5</accession>
<evidence type="ECO:0000313" key="5">
    <source>
        <dbReference type="EMBL" id="KAK9073355.1"/>
    </source>
</evidence>
<evidence type="ECO:0000256" key="2">
    <source>
        <dbReference type="SAM" id="Coils"/>
    </source>
</evidence>
<feature type="domain" description="CCHC-type" evidence="4">
    <location>
        <begin position="594"/>
        <end position="607"/>
    </location>
</feature>
<feature type="compositionally biased region" description="Low complexity" evidence="3">
    <location>
        <begin position="338"/>
        <end position="357"/>
    </location>
</feature>
<evidence type="ECO:0000256" key="1">
    <source>
        <dbReference type="PROSITE-ProRule" id="PRU00047"/>
    </source>
</evidence>
<dbReference type="PANTHER" id="PTHR34676">
    <property type="entry name" value="DUF4219 DOMAIN-CONTAINING PROTEIN-RELATED"/>
    <property type="match status" value="1"/>
</dbReference>
<feature type="region of interest" description="Disordered" evidence="3">
    <location>
        <begin position="319"/>
        <end position="367"/>
    </location>
</feature>
<dbReference type="AlphaFoldDB" id="A0AAP0DHT5"/>
<name>A0AAP0DHT5_9ASTR</name>
<comment type="caution">
    <text evidence="5">The sequence shown here is derived from an EMBL/GenBank/DDBJ whole genome shotgun (WGS) entry which is preliminary data.</text>
</comment>
<dbReference type="InterPro" id="IPR001878">
    <property type="entry name" value="Znf_CCHC"/>
</dbReference>
<feature type="compositionally biased region" description="Polar residues" evidence="3">
    <location>
        <begin position="687"/>
        <end position="700"/>
    </location>
</feature>
<sequence>MSDFSLSCPNGSNNKPPMFTPDDFGTWKLRMEGFVRILDRRIWKSFTEGPYSPMVSSTDDAEVKIPKPLDKYVESDHIAVEFDHKAYWTLQAALLYSILSGFKGYKTAFDLWNALSEMYEGTSEVKENKKDVLKQKYENFIFKSGESMTNQYLRFVSLLDELQKVDVKLDQVDVNRKFLCSLPSVWTVYTVSIRECKNLKKMRLSELHGILSAYEMELNLKQTSSSEATQLFSTALVTTDFHIQRTSNSSSYLSPTVSFPETPRCQESFLNTFDNSHNAHVATDSYQGFIREDLECIGADDLEEMDIMTQLAMVSVRAQRECSQPRREGQNQGHVQVKNHGGNNSNKNISGNNSGHHPTPPKPAGSRNHQNVVAVVANQTSCVEWEDFVAEFKPINHALMAKQDSISDQLDELLSKLEKSRNETKDAKAEVDILDIKLKDALFTCDKFQTANRKAEKLWMGGMYCKAGVGYNSVEPPIEYSPVIKPIEALNLECEVSLTFDDTSSQSSFENTAESKKTGVTDASTYALADQSNIMKPSIVVPPPTIYEPKDSKVGGKQPEQPKGSQTQRFGQLTFNQVTKHESPRRFETKIVECMFCGEQGHLAAKCQFNPLSKTKPFLKPKPVLQPKANFQKTLIGRISPVKSHTMKHFGSESNRVLIGNDRNGSFSVLRQNHFPAKVQAEHFSARTQVQPKNKIQPRSATAPKQRPHVHFADGFEHFEAQGRRNPSRGKTTFRENFSRSKKSNHSLTNLKLNLLLVQYGNYTVPLQGESSSQNKHFHQRFSKSPERTKLVNQGNEKSKKITNKKRKFKEYRERKIAERKNTKGVRFSQTSTQYENFSFDNDDLLNGAPVLNTLVLKEYKYNDAYGRPKTTQAWMYDKNLNLMFNEREAIVLKPGVKTPDELIMLKAPRRDELYILDMSVAAPSCGSACFISKASVDECDLWHRRYTWVFFLKTKEETAELLKTLMKNLENQSNLKTPQQNGFAERRNRILIEAARSMLADSKLPVIFWAERFC</sequence>
<keyword evidence="1" id="KW-0862">Zinc</keyword>
<reference evidence="5 6" key="1">
    <citation type="submission" date="2024-04" db="EMBL/GenBank/DDBJ databases">
        <title>The reference genome of an endangered Asteraceae, Deinandra increscens subsp. villosa, native to the Central Coast of California.</title>
        <authorList>
            <person name="Guilliams M."/>
            <person name="Hasenstab-Lehman K."/>
            <person name="Meyer R."/>
            <person name="Mcevoy S."/>
        </authorList>
    </citation>
    <scope>NUCLEOTIDE SEQUENCE [LARGE SCALE GENOMIC DNA]</scope>
    <source>
        <tissue evidence="5">Leaf</tissue>
    </source>
</reference>
<protein>
    <recommendedName>
        <fullName evidence="4">CCHC-type domain-containing protein</fullName>
    </recommendedName>
</protein>
<dbReference type="Pfam" id="PF14223">
    <property type="entry name" value="Retrotran_gag_2"/>
    <property type="match status" value="1"/>
</dbReference>
<feature type="region of interest" description="Disordered" evidence="3">
    <location>
        <begin position="687"/>
        <end position="707"/>
    </location>
</feature>